<protein>
    <submittedName>
        <fullName evidence="1">Uncharacterized protein</fullName>
    </submittedName>
</protein>
<name>A0A8E9ZPG5_SALDZ</name>
<proteinExistence type="predicted"/>
<gene>
    <name evidence="1" type="ORF">ABB53_004735</name>
</gene>
<organism evidence="1">
    <name type="scientific">Salmonella diarizonae</name>
    <dbReference type="NCBI Taxonomy" id="59204"/>
    <lineage>
        <taxon>Bacteria</taxon>
        <taxon>Pseudomonadati</taxon>
        <taxon>Pseudomonadota</taxon>
        <taxon>Gammaproteobacteria</taxon>
        <taxon>Enterobacterales</taxon>
        <taxon>Enterobacteriaceae</taxon>
        <taxon>Salmonella</taxon>
    </lineage>
</organism>
<reference evidence="1" key="1">
    <citation type="submission" date="2018-07" db="EMBL/GenBank/DDBJ databases">
        <authorList>
            <consortium name="GenomeTrakr network: Whole genome sequencing for foodborne pathogen traceback"/>
        </authorList>
    </citation>
    <scope>NUCLEOTIDE SEQUENCE</scope>
    <source>
        <strain evidence="1">CFSAN030538</strain>
    </source>
</reference>
<dbReference type="EMBL" id="CP075144">
    <property type="protein sequence ID" value="QWJ70368.1"/>
    <property type="molecule type" value="Genomic_DNA"/>
</dbReference>
<reference evidence="1" key="2">
    <citation type="submission" date="2021-05" db="EMBL/GenBank/DDBJ databases">
        <title>Whole genome PacBio Sequel sequence of Salmonella enterica subsp. enterica.</title>
        <authorList>
            <person name="Hoffmann M."/>
            <person name="Balkey M."/>
            <person name="Luo Y."/>
        </authorList>
    </citation>
    <scope>NUCLEOTIDE SEQUENCE</scope>
    <source>
        <strain evidence="1">CFSAN030538</strain>
    </source>
</reference>
<dbReference type="AlphaFoldDB" id="A0A8E9ZPG5"/>
<evidence type="ECO:0000313" key="1">
    <source>
        <dbReference type="EMBL" id="QWJ70368.1"/>
    </source>
</evidence>
<accession>A0A8E9ZPG5</accession>
<sequence length="52" mass="5913">MRKTWITLNRYDSEARYSLIVSLHVPETDVELLTPVKSIVDALIASQIEIPS</sequence>